<evidence type="ECO:0000313" key="6">
    <source>
        <dbReference type="Proteomes" id="UP000198902"/>
    </source>
</evidence>
<feature type="region of interest" description="Disordered" evidence="4">
    <location>
        <begin position="251"/>
        <end position="295"/>
    </location>
</feature>
<sequence length="295" mass="32262">MFVAERRVLRFTAVDRSAAAGGDHVISVPRQVIRMVSTRRHRYSEGQGFGNPYDGFDLDPPTYRVNGRLVDPADDHALAELVDEAGIDPEAVDPAALVEVGLAYVAVEEYEQAVDSFGRAITYADEDSPTACEAWVNRGVAHAQLGEYDEAVGAYREALRIDGDGEYAAVAETNLAYALWELGDSSAPLDRADRAVELDPRLPQAWYNRGFFLAERGLHEEAVRCFDAAIALGMRDASVRGERERSAAFLEADAVESETEARESAAPERARVGDEPETREVTADATGPEVRERGE</sequence>
<name>A0A0D6JLT6_9EURY</name>
<dbReference type="AlphaFoldDB" id="A0A0D6JLT6"/>
<dbReference type="Gene3D" id="1.25.40.10">
    <property type="entry name" value="Tetratricopeptide repeat domain"/>
    <property type="match status" value="2"/>
</dbReference>
<evidence type="ECO:0000313" key="5">
    <source>
        <dbReference type="EMBL" id="CQR48558.1"/>
    </source>
</evidence>
<evidence type="ECO:0000256" key="4">
    <source>
        <dbReference type="SAM" id="MobiDB-lite"/>
    </source>
</evidence>
<dbReference type="PANTHER" id="PTHR44858">
    <property type="entry name" value="TETRATRICOPEPTIDE REPEAT PROTEIN 6"/>
    <property type="match status" value="1"/>
</dbReference>
<evidence type="ECO:0000256" key="1">
    <source>
        <dbReference type="ARBA" id="ARBA00022737"/>
    </source>
</evidence>
<feature type="compositionally biased region" description="Basic and acidic residues" evidence="4">
    <location>
        <begin position="259"/>
        <end position="282"/>
    </location>
</feature>
<dbReference type="SUPFAM" id="SSF48452">
    <property type="entry name" value="TPR-like"/>
    <property type="match status" value="1"/>
</dbReference>
<dbReference type="InterPro" id="IPR019734">
    <property type="entry name" value="TPR_rpt"/>
</dbReference>
<organism evidence="5 6">
    <name type="scientific">Haloferax massiliensis</name>
    <dbReference type="NCBI Taxonomy" id="1476858"/>
    <lineage>
        <taxon>Archaea</taxon>
        <taxon>Methanobacteriati</taxon>
        <taxon>Methanobacteriota</taxon>
        <taxon>Stenosarchaea group</taxon>
        <taxon>Halobacteria</taxon>
        <taxon>Halobacteriales</taxon>
        <taxon>Haloferacaceae</taxon>
        <taxon>Haloferax</taxon>
    </lineage>
</organism>
<evidence type="ECO:0000256" key="3">
    <source>
        <dbReference type="PROSITE-ProRule" id="PRU00339"/>
    </source>
</evidence>
<accession>A0A0D6JLT6</accession>
<dbReference type="PROSITE" id="PS50293">
    <property type="entry name" value="TPR_REGION"/>
    <property type="match status" value="1"/>
</dbReference>
<protein>
    <submittedName>
        <fullName evidence="5">Photosystem I assembly protein Ycf3</fullName>
    </submittedName>
</protein>
<dbReference type="InterPro" id="IPR011990">
    <property type="entry name" value="TPR-like_helical_dom_sf"/>
</dbReference>
<reference evidence="6" key="1">
    <citation type="submission" date="2015-03" db="EMBL/GenBank/DDBJ databases">
        <authorList>
            <person name="Urmite Genomes"/>
        </authorList>
    </citation>
    <scope>NUCLEOTIDE SEQUENCE [LARGE SCALE GENOMIC DNA]</scope>
    <source>
        <strain evidence="6">Arc-Hr</strain>
    </source>
</reference>
<dbReference type="Pfam" id="PF13432">
    <property type="entry name" value="TPR_16"/>
    <property type="match status" value="2"/>
</dbReference>
<keyword evidence="2 3" id="KW-0802">TPR repeat</keyword>
<evidence type="ECO:0000256" key="2">
    <source>
        <dbReference type="ARBA" id="ARBA00022803"/>
    </source>
</evidence>
<dbReference type="PANTHER" id="PTHR44858:SF1">
    <property type="entry name" value="UDP-N-ACETYLGLUCOSAMINE--PEPTIDE N-ACETYLGLUCOSAMINYLTRANSFERASE SPINDLY-RELATED"/>
    <property type="match status" value="1"/>
</dbReference>
<keyword evidence="6" id="KW-1185">Reference proteome</keyword>
<feature type="repeat" description="TPR" evidence="3">
    <location>
        <begin position="203"/>
        <end position="236"/>
    </location>
</feature>
<keyword evidence="1" id="KW-0677">Repeat</keyword>
<gene>
    <name evidence="5" type="primary">ycf3_1</name>
    <name evidence="5" type="ORF">BN996_00004</name>
</gene>
<dbReference type="InterPro" id="IPR050498">
    <property type="entry name" value="Ycf3"/>
</dbReference>
<feature type="repeat" description="TPR" evidence="3">
    <location>
        <begin position="132"/>
        <end position="165"/>
    </location>
</feature>
<dbReference type="EMBL" id="CSTE01000001">
    <property type="protein sequence ID" value="CQR48558.1"/>
    <property type="molecule type" value="Genomic_DNA"/>
</dbReference>
<dbReference type="SMART" id="SM00028">
    <property type="entry name" value="TPR"/>
    <property type="match status" value="4"/>
</dbReference>
<feature type="repeat" description="TPR" evidence="3">
    <location>
        <begin position="94"/>
        <end position="127"/>
    </location>
</feature>
<dbReference type="Proteomes" id="UP000198902">
    <property type="component" value="Unassembled WGS sequence"/>
</dbReference>
<proteinExistence type="predicted"/>
<dbReference type="PROSITE" id="PS50005">
    <property type="entry name" value="TPR"/>
    <property type="match status" value="3"/>
</dbReference>